<proteinExistence type="predicted"/>
<reference evidence="2 3" key="1">
    <citation type="submission" date="2020-08" db="EMBL/GenBank/DDBJ databases">
        <title>Genomic Encyclopedia of Type Strains, Phase IV (KMG-IV): sequencing the most valuable type-strain genomes for metagenomic binning, comparative biology and taxonomic classification.</title>
        <authorList>
            <person name="Goeker M."/>
        </authorList>
    </citation>
    <scope>NUCLEOTIDE SEQUENCE [LARGE SCALE GENOMIC DNA]</scope>
    <source>
        <strain evidence="2 3">DSM 29568</strain>
    </source>
</reference>
<feature type="transmembrane region" description="Helical" evidence="1">
    <location>
        <begin position="20"/>
        <end position="40"/>
    </location>
</feature>
<dbReference type="EMBL" id="JACIFO010000005">
    <property type="protein sequence ID" value="MBB4119071.1"/>
    <property type="molecule type" value="Genomic_DNA"/>
</dbReference>
<keyword evidence="2" id="KW-0131">Cell cycle</keyword>
<evidence type="ECO:0000256" key="1">
    <source>
        <dbReference type="SAM" id="Phobius"/>
    </source>
</evidence>
<keyword evidence="1" id="KW-0472">Membrane</keyword>
<name>A0A840EPS9_9FLAO</name>
<protein>
    <submittedName>
        <fullName evidence="2">Cell division protein FtsB</fullName>
    </submittedName>
</protein>
<keyword evidence="2" id="KW-0132">Cell division</keyword>
<comment type="caution">
    <text evidence="2">The sequence shown here is derived from an EMBL/GenBank/DDBJ whole genome shotgun (WGS) entry which is preliminary data.</text>
</comment>
<dbReference type="GO" id="GO:0051301">
    <property type="term" value="P:cell division"/>
    <property type="evidence" value="ECO:0007669"/>
    <property type="project" value="UniProtKB-KW"/>
</dbReference>
<dbReference type="InterPro" id="IPR007060">
    <property type="entry name" value="FtsL/DivIC"/>
</dbReference>
<keyword evidence="3" id="KW-1185">Reference proteome</keyword>
<keyword evidence="1" id="KW-1133">Transmembrane helix</keyword>
<dbReference type="AlphaFoldDB" id="A0A840EPS9"/>
<organism evidence="2 3">
    <name type="scientific">Mesonia hippocampi</name>
    <dbReference type="NCBI Taxonomy" id="1628250"/>
    <lineage>
        <taxon>Bacteria</taxon>
        <taxon>Pseudomonadati</taxon>
        <taxon>Bacteroidota</taxon>
        <taxon>Flavobacteriia</taxon>
        <taxon>Flavobacteriales</taxon>
        <taxon>Flavobacteriaceae</taxon>
        <taxon>Mesonia</taxon>
    </lineage>
</organism>
<gene>
    <name evidence="2" type="ORF">GGR32_001367</name>
</gene>
<keyword evidence="1" id="KW-0812">Transmembrane</keyword>
<evidence type="ECO:0000313" key="3">
    <source>
        <dbReference type="Proteomes" id="UP000553034"/>
    </source>
</evidence>
<accession>A0A840EPS9</accession>
<sequence>MNYTQLKSKTWFKIISNKYVIILLVFGVWMLFFDSNSWLIHQELNQELKELKNNKTYYEEEILNDKKTIKDLNHPVAIEKYARENYFMKKDNEEVFIIEYQDSLKTTVND</sequence>
<evidence type="ECO:0000313" key="2">
    <source>
        <dbReference type="EMBL" id="MBB4119071.1"/>
    </source>
</evidence>
<dbReference type="Proteomes" id="UP000553034">
    <property type="component" value="Unassembled WGS sequence"/>
</dbReference>
<dbReference type="Pfam" id="PF04977">
    <property type="entry name" value="DivIC"/>
    <property type="match status" value="1"/>
</dbReference>
<dbReference type="RefSeq" id="WP_183477431.1">
    <property type="nucleotide sequence ID" value="NZ_JACIFO010000005.1"/>
</dbReference>